<dbReference type="GO" id="GO:0005829">
    <property type="term" value="C:cytosol"/>
    <property type="evidence" value="ECO:0007669"/>
    <property type="project" value="TreeGrafter"/>
</dbReference>
<dbReference type="InterPro" id="IPR038987">
    <property type="entry name" value="MoeA-like"/>
</dbReference>
<comment type="similarity">
    <text evidence="4 11">Belongs to the MoeA family.</text>
</comment>
<accession>A0A840NBE4</accession>
<dbReference type="InterPro" id="IPR005111">
    <property type="entry name" value="MoeA_C_domain_IV"/>
</dbReference>
<dbReference type="RefSeq" id="WP_246395448.1">
    <property type="nucleotide sequence ID" value="NZ_JACHIJ010000005.1"/>
</dbReference>
<evidence type="ECO:0000256" key="4">
    <source>
        <dbReference type="ARBA" id="ARBA00010763"/>
    </source>
</evidence>
<proteinExistence type="inferred from homology"/>
<protein>
    <recommendedName>
        <fullName evidence="11">Molybdopterin molybdenumtransferase</fullName>
        <ecNumber evidence="11">2.10.1.1</ecNumber>
    </recommendedName>
</protein>
<dbReference type="InterPro" id="IPR008284">
    <property type="entry name" value="MoCF_biosynth_CS"/>
</dbReference>
<dbReference type="GO" id="GO:0006777">
    <property type="term" value="P:Mo-molybdopterin cofactor biosynthetic process"/>
    <property type="evidence" value="ECO:0007669"/>
    <property type="project" value="UniProtKB-UniRule"/>
</dbReference>
<evidence type="ECO:0000256" key="5">
    <source>
        <dbReference type="ARBA" id="ARBA00022505"/>
    </source>
</evidence>
<evidence type="ECO:0000313" key="14">
    <source>
        <dbReference type="EMBL" id="MBB5054006.1"/>
    </source>
</evidence>
<gene>
    <name evidence="14" type="ORF">HNQ36_004006</name>
</gene>
<dbReference type="Gene3D" id="2.40.340.10">
    <property type="entry name" value="MoeA, C-terminal, domain IV"/>
    <property type="match status" value="1"/>
</dbReference>
<feature type="domain" description="MoaB/Mog" evidence="13">
    <location>
        <begin position="239"/>
        <end position="377"/>
    </location>
</feature>
<comment type="function">
    <text evidence="2 11">Catalyzes the insertion of molybdate into adenylated molybdopterin with the concomitant release of AMP.</text>
</comment>
<keyword evidence="8 11" id="KW-0460">Magnesium</keyword>
<evidence type="ECO:0000259" key="13">
    <source>
        <dbReference type="SMART" id="SM00852"/>
    </source>
</evidence>
<dbReference type="GO" id="GO:0046872">
    <property type="term" value="F:metal ion binding"/>
    <property type="evidence" value="ECO:0007669"/>
    <property type="project" value="UniProtKB-UniRule"/>
</dbReference>
<dbReference type="Gene3D" id="3.40.980.10">
    <property type="entry name" value="MoaB/Mog-like domain"/>
    <property type="match status" value="1"/>
</dbReference>
<dbReference type="PROSITE" id="PS01079">
    <property type="entry name" value="MOCF_BIOSYNTHESIS_2"/>
    <property type="match status" value="1"/>
</dbReference>
<evidence type="ECO:0000256" key="10">
    <source>
        <dbReference type="ARBA" id="ARBA00047317"/>
    </source>
</evidence>
<dbReference type="AlphaFoldDB" id="A0A840NBE4"/>
<keyword evidence="7 11" id="KW-0479">Metal-binding</keyword>
<dbReference type="SUPFAM" id="SSF53218">
    <property type="entry name" value="Molybdenum cofactor biosynthesis proteins"/>
    <property type="match status" value="1"/>
</dbReference>
<evidence type="ECO:0000256" key="11">
    <source>
        <dbReference type="RuleBase" id="RU365090"/>
    </source>
</evidence>
<dbReference type="InterPro" id="IPR036425">
    <property type="entry name" value="MoaB/Mog-like_dom_sf"/>
</dbReference>
<evidence type="ECO:0000256" key="9">
    <source>
        <dbReference type="ARBA" id="ARBA00023150"/>
    </source>
</evidence>
<dbReference type="Gene3D" id="3.90.105.10">
    <property type="entry name" value="Molybdopterin biosynthesis moea protein, domain 2"/>
    <property type="match status" value="1"/>
</dbReference>
<reference evidence="14 15" key="1">
    <citation type="submission" date="2020-08" db="EMBL/GenBank/DDBJ databases">
        <title>Genomic Encyclopedia of Type Strains, Phase IV (KMG-IV): sequencing the most valuable type-strain genomes for metagenomic binning, comparative biology and taxonomic classification.</title>
        <authorList>
            <person name="Goeker M."/>
        </authorList>
    </citation>
    <scope>NUCLEOTIDE SEQUENCE [LARGE SCALE GENOMIC DNA]</scope>
    <source>
        <strain evidence="14 15">DSM 17498</strain>
    </source>
</reference>
<evidence type="ECO:0000256" key="6">
    <source>
        <dbReference type="ARBA" id="ARBA00022679"/>
    </source>
</evidence>
<organism evidence="14 15">
    <name type="scientific">Afipia massiliensis</name>
    <dbReference type="NCBI Taxonomy" id="211460"/>
    <lineage>
        <taxon>Bacteria</taxon>
        <taxon>Pseudomonadati</taxon>
        <taxon>Pseudomonadota</taxon>
        <taxon>Alphaproteobacteria</taxon>
        <taxon>Hyphomicrobiales</taxon>
        <taxon>Nitrobacteraceae</taxon>
        <taxon>Afipia</taxon>
    </lineage>
</organism>
<keyword evidence="5 11" id="KW-0500">Molybdenum</keyword>
<dbReference type="NCBIfam" id="TIGR00177">
    <property type="entry name" value="molyb_syn"/>
    <property type="match status" value="1"/>
</dbReference>
<name>A0A840NBE4_9BRAD</name>
<dbReference type="PANTHER" id="PTHR10192:SF5">
    <property type="entry name" value="GEPHYRIN"/>
    <property type="match status" value="1"/>
</dbReference>
<evidence type="ECO:0000256" key="8">
    <source>
        <dbReference type="ARBA" id="ARBA00022842"/>
    </source>
</evidence>
<keyword evidence="6 11" id="KW-0808">Transferase</keyword>
<dbReference type="Pfam" id="PF03453">
    <property type="entry name" value="MoeA_N"/>
    <property type="match status" value="1"/>
</dbReference>
<comment type="caution">
    <text evidence="14">The sequence shown here is derived from an EMBL/GenBank/DDBJ whole genome shotgun (WGS) entry which is preliminary data.</text>
</comment>
<dbReference type="CDD" id="cd00887">
    <property type="entry name" value="MoeA"/>
    <property type="match status" value="1"/>
</dbReference>
<evidence type="ECO:0000256" key="2">
    <source>
        <dbReference type="ARBA" id="ARBA00002901"/>
    </source>
</evidence>
<feature type="compositionally biased region" description="Basic and acidic residues" evidence="12">
    <location>
        <begin position="9"/>
        <end position="18"/>
    </location>
</feature>
<dbReference type="Proteomes" id="UP000521227">
    <property type="component" value="Unassembled WGS sequence"/>
</dbReference>
<dbReference type="NCBIfam" id="NF045515">
    <property type="entry name" value="Glp_gephyrin"/>
    <property type="match status" value="1"/>
</dbReference>
<dbReference type="Gene3D" id="2.170.190.11">
    <property type="entry name" value="Molybdopterin biosynthesis moea protein, domain 3"/>
    <property type="match status" value="1"/>
</dbReference>
<evidence type="ECO:0000256" key="12">
    <source>
        <dbReference type="SAM" id="MobiDB-lite"/>
    </source>
</evidence>
<comment type="pathway">
    <text evidence="3 11">Cofactor biosynthesis; molybdopterin biosynthesis.</text>
</comment>
<evidence type="ECO:0000256" key="3">
    <source>
        <dbReference type="ARBA" id="ARBA00005046"/>
    </source>
</evidence>
<feature type="region of interest" description="Disordered" evidence="12">
    <location>
        <begin position="1"/>
        <end position="33"/>
    </location>
</feature>
<evidence type="ECO:0000256" key="1">
    <source>
        <dbReference type="ARBA" id="ARBA00001946"/>
    </source>
</evidence>
<comment type="cofactor">
    <cofactor evidence="1 11">
        <name>Mg(2+)</name>
        <dbReference type="ChEBI" id="CHEBI:18420"/>
    </cofactor>
</comment>
<dbReference type="FunFam" id="3.40.980.10:FF:000004">
    <property type="entry name" value="Molybdopterin molybdenumtransferase"/>
    <property type="match status" value="1"/>
</dbReference>
<dbReference type="InterPro" id="IPR036688">
    <property type="entry name" value="MoeA_C_domain_IV_sf"/>
</dbReference>
<evidence type="ECO:0000256" key="7">
    <source>
        <dbReference type="ARBA" id="ARBA00022723"/>
    </source>
</evidence>
<dbReference type="InterPro" id="IPR036135">
    <property type="entry name" value="MoeA_linker/N_sf"/>
</dbReference>
<dbReference type="InterPro" id="IPR005110">
    <property type="entry name" value="MoeA_linker/N"/>
</dbReference>
<dbReference type="PANTHER" id="PTHR10192">
    <property type="entry name" value="MOLYBDOPTERIN BIOSYNTHESIS PROTEIN"/>
    <property type="match status" value="1"/>
</dbReference>
<dbReference type="SMART" id="SM00852">
    <property type="entry name" value="MoCF_biosynth"/>
    <property type="match status" value="1"/>
</dbReference>
<comment type="catalytic activity">
    <reaction evidence="10">
        <text>adenylyl-molybdopterin + molybdate = Mo-molybdopterin + AMP + H(+)</text>
        <dbReference type="Rhea" id="RHEA:35047"/>
        <dbReference type="ChEBI" id="CHEBI:15378"/>
        <dbReference type="ChEBI" id="CHEBI:36264"/>
        <dbReference type="ChEBI" id="CHEBI:62727"/>
        <dbReference type="ChEBI" id="CHEBI:71302"/>
        <dbReference type="ChEBI" id="CHEBI:456215"/>
        <dbReference type="EC" id="2.10.1.1"/>
    </reaction>
</comment>
<dbReference type="EMBL" id="JACHIJ010000005">
    <property type="protein sequence ID" value="MBB5054006.1"/>
    <property type="molecule type" value="Genomic_DNA"/>
</dbReference>
<dbReference type="UniPathway" id="UPA00344"/>
<dbReference type="SUPFAM" id="SSF63882">
    <property type="entry name" value="MoeA N-terminal region -like"/>
    <property type="match status" value="1"/>
</dbReference>
<dbReference type="Pfam" id="PF00994">
    <property type="entry name" value="MoCF_biosynth"/>
    <property type="match status" value="1"/>
</dbReference>
<dbReference type="EC" id="2.10.1.1" evidence="11"/>
<dbReference type="InterPro" id="IPR001453">
    <property type="entry name" value="MoaB/Mog_dom"/>
</dbReference>
<dbReference type="Pfam" id="PF03454">
    <property type="entry name" value="MoeA_C"/>
    <property type="match status" value="1"/>
</dbReference>
<dbReference type="SUPFAM" id="SSF63867">
    <property type="entry name" value="MoeA C-terminal domain-like"/>
    <property type="match status" value="1"/>
</dbReference>
<sequence length="463" mass="50181">MLNVAGDGPAEHGHRSSEVEWSAQMGHPRKSSEMLSPVLRQRHSNQQDEILQPTCADHEDGTLTPVDLAVEKGLRLRLPVTTESVDLKHASGRVLAQTLTAQAPQPYFDYSAMDGYAVNVEDIGSSLPVRLRLIGHIAASRTKEEITLRTRSAVRILTGAPIPPGANAVIAQEEIRREGDIVVLSRIPQRGENIRLRGEDVQTGDTLIERRSLMDPRAMGVAASAGIPRVELFRKLRVAIFSTGSELRQPGEDIAPGEIYNSNRYILRGLLDKPWIDLIDLGTSHDEPKVLRAYMRDAAAQADVVITTGGVSVGDEDHMADVVRGCDGTIAVTRVAIKPGKPLTLGQVGQAAYIGLPGNPGAVFTTFRVVVDGLLRAWAGLKQRVEPVRPVIADFTWTCRTGRSTYLPGVLKGYNANGAPLVDVLPRNNSGKLFLLSKAEGFVVIKPDYGDVKPGDLVGWFAL</sequence>
<dbReference type="GO" id="GO:0061599">
    <property type="term" value="F:molybdopterin molybdotransferase activity"/>
    <property type="evidence" value="ECO:0007669"/>
    <property type="project" value="UniProtKB-UniRule"/>
</dbReference>
<evidence type="ECO:0000313" key="15">
    <source>
        <dbReference type="Proteomes" id="UP000521227"/>
    </source>
</evidence>
<keyword evidence="9 11" id="KW-0501">Molybdenum cofactor biosynthesis</keyword>